<dbReference type="GO" id="GO:0016491">
    <property type="term" value="F:oxidoreductase activity"/>
    <property type="evidence" value="ECO:0007669"/>
    <property type="project" value="UniProtKB-KW"/>
</dbReference>
<evidence type="ECO:0000313" key="5">
    <source>
        <dbReference type="Proteomes" id="UP000476511"/>
    </source>
</evidence>
<feature type="domain" description="Ketoreductase" evidence="3">
    <location>
        <begin position="22"/>
        <end position="208"/>
    </location>
</feature>
<dbReference type="InterPro" id="IPR002347">
    <property type="entry name" value="SDR_fam"/>
</dbReference>
<dbReference type="CDD" id="cd05233">
    <property type="entry name" value="SDR_c"/>
    <property type="match status" value="1"/>
</dbReference>
<keyword evidence="5" id="KW-1185">Reference proteome</keyword>
<dbReference type="EMBL" id="WKJD01000021">
    <property type="protein sequence ID" value="MRX45295.1"/>
    <property type="molecule type" value="Genomic_DNA"/>
</dbReference>
<keyword evidence="2" id="KW-0560">Oxidoreductase</keyword>
<dbReference type="InterPro" id="IPR036291">
    <property type="entry name" value="NAD(P)-bd_dom_sf"/>
</dbReference>
<comment type="similarity">
    <text evidence="1">Belongs to the short-chain dehydrogenases/reductases (SDR) family.</text>
</comment>
<dbReference type="SUPFAM" id="SSF51735">
    <property type="entry name" value="NAD(P)-binding Rossmann-fold domains"/>
    <property type="match status" value="1"/>
</dbReference>
<proteinExistence type="inferred from homology"/>
<dbReference type="InterPro" id="IPR057326">
    <property type="entry name" value="KR_dom"/>
</dbReference>
<dbReference type="PANTHER" id="PTHR43639:SF1">
    <property type="entry name" value="SHORT-CHAIN DEHYDROGENASE_REDUCTASE FAMILY PROTEIN"/>
    <property type="match status" value="1"/>
</dbReference>
<protein>
    <submittedName>
        <fullName evidence="4">SDR family oxidoreductase</fullName>
    </submittedName>
</protein>
<dbReference type="AlphaFoldDB" id="A0A6L5R5X6"/>
<evidence type="ECO:0000256" key="2">
    <source>
        <dbReference type="ARBA" id="ARBA00023002"/>
    </source>
</evidence>
<dbReference type="PRINTS" id="PR00080">
    <property type="entry name" value="SDRFAMILY"/>
</dbReference>
<dbReference type="FunFam" id="3.40.50.720:FF:000084">
    <property type="entry name" value="Short-chain dehydrogenase reductase"/>
    <property type="match status" value="1"/>
</dbReference>
<dbReference type="PANTHER" id="PTHR43639">
    <property type="entry name" value="OXIDOREDUCTASE, SHORT-CHAIN DEHYDROGENASE/REDUCTASE FAMILY (AFU_ORTHOLOGUE AFUA_5G02870)"/>
    <property type="match status" value="1"/>
</dbReference>
<dbReference type="SMART" id="SM00822">
    <property type="entry name" value="PKS_KR"/>
    <property type="match status" value="1"/>
</dbReference>
<name>A0A6L5R5X6_9MICO</name>
<accession>A0A6L5R5X6</accession>
<evidence type="ECO:0000259" key="3">
    <source>
        <dbReference type="SMART" id="SM00822"/>
    </source>
</evidence>
<dbReference type="Proteomes" id="UP000476511">
    <property type="component" value="Unassembled WGS sequence"/>
</dbReference>
<dbReference type="PRINTS" id="PR00081">
    <property type="entry name" value="GDHRDH"/>
</dbReference>
<dbReference type="Pfam" id="PF13561">
    <property type="entry name" value="adh_short_C2"/>
    <property type="match status" value="1"/>
</dbReference>
<evidence type="ECO:0000256" key="1">
    <source>
        <dbReference type="ARBA" id="ARBA00006484"/>
    </source>
</evidence>
<comment type="caution">
    <text evidence="4">The sequence shown here is derived from an EMBL/GenBank/DDBJ whole genome shotgun (WGS) entry which is preliminary data.</text>
</comment>
<reference evidence="4 5" key="1">
    <citation type="submission" date="2019-11" db="EMBL/GenBank/DDBJ databases">
        <title>Agromyces kandeliae sp. nov., isolated from mangrove soil.</title>
        <authorList>
            <person name="Wang R."/>
        </authorList>
    </citation>
    <scope>NUCLEOTIDE SEQUENCE [LARGE SCALE GENOMIC DNA]</scope>
    <source>
        <strain evidence="4 5">Q22</strain>
    </source>
</reference>
<evidence type="ECO:0000313" key="4">
    <source>
        <dbReference type="EMBL" id="MRX45295.1"/>
    </source>
</evidence>
<gene>
    <name evidence="4" type="ORF">GJR97_16405</name>
</gene>
<organism evidence="4 5">
    <name type="scientific">Agromyces kandeliae</name>
    <dbReference type="NCBI Taxonomy" id="2666141"/>
    <lineage>
        <taxon>Bacteria</taxon>
        <taxon>Bacillati</taxon>
        <taxon>Actinomycetota</taxon>
        <taxon>Actinomycetes</taxon>
        <taxon>Micrococcales</taxon>
        <taxon>Microbacteriaceae</taxon>
        <taxon>Agromyces</taxon>
    </lineage>
</organism>
<dbReference type="Gene3D" id="3.40.50.720">
    <property type="entry name" value="NAD(P)-binding Rossmann-like Domain"/>
    <property type="match status" value="1"/>
</dbReference>
<sequence>MPDRTRSAATEARAMDRDFEGTTVLVTGATGGLGSAIAERFARRGADVVLHHRSRERDAERLAETLAAAHGVVADTVRCDLSDERDIERMFRAESPAARATVLVNNAGTYPVAGFLDLGADDWIAGFRLNVVAAYLCTKLAAPAMIAAGGGAIVNVTSISADRATPDQAPYGSSKAALRSLTRTSAVALAPHGIRVNSVSPGLVWRDGLDAEFPDGLARWSDRAPIGRAVRPREIADACTFLSSPAAAAITGHDLVVDGGITATSDY</sequence>